<dbReference type="GO" id="GO:0005829">
    <property type="term" value="C:cytosol"/>
    <property type="evidence" value="ECO:0007669"/>
    <property type="project" value="TreeGrafter"/>
</dbReference>
<dbReference type="PANTHER" id="PTHR38040">
    <property type="entry name" value="UBIQUINONE BIOSYNTHESIS ACCESSORY FACTOR UBIK"/>
    <property type="match status" value="1"/>
</dbReference>
<protein>
    <submittedName>
        <fullName evidence="2">Uncharacterized protein conserved in bacteria</fullName>
    </submittedName>
</protein>
<dbReference type="Proteomes" id="UP000254575">
    <property type="component" value="Unassembled WGS sequence"/>
</dbReference>
<evidence type="ECO:0000313" key="3">
    <source>
        <dbReference type="Proteomes" id="UP000254575"/>
    </source>
</evidence>
<dbReference type="EMBL" id="UHIA01000003">
    <property type="protein sequence ID" value="SUO92657.1"/>
    <property type="molecule type" value="Genomic_DNA"/>
</dbReference>
<dbReference type="AlphaFoldDB" id="A0A380MKU4"/>
<name>A0A380MKU4_9GAMM</name>
<evidence type="ECO:0000313" key="2">
    <source>
        <dbReference type="EMBL" id="SUO92657.1"/>
    </source>
</evidence>
<feature type="coiled-coil region" evidence="1">
    <location>
        <begin position="51"/>
        <end position="78"/>
    </location>
</feature>
<keyword evidence="3" id="KW-1185">Reference proteome</keyword>
<proteinExistence type="predicted"/>
<dbReference type="RefSeq" id="WP_172459392.1">
    <property type="nucleotide sequence ID" value="NZ_UHIA01000003.1"/>
</dbReference>
<evidence type="ECO:0000256" key="1">
    <source>
        <dbReference type="SAM" id="Coils"/>
    </source>
</evidence>
<gene>
    <name evidence="2" type="primary">yqiC</name>
    <name evidence="2" type="ORF">NCTC10717_00672</name>
</gene>
<dbReference type="InterPro" id="IPR007475">
    <property type="entry name" value="UbiK"/>
</dbReference>
<reference evidence="2 3" key="1">
    <citation type="submission" date="2018-06" db="EMBL/GenBank/DDBJ databases">
        <authorList>
            <consortium name="Pathogen Informatics"/>
            <person name="Doyle S."/>
        </authorList>
    </citation>
    <scope>NUCLEOTIDE SEQUENCE [LARGE SCALE GENOMIC DNA]</scope>
    <source>
        <strain evidence="2 3">NCTC10717</strain>
    </source>
</reference>
<keyword evidence="1" id="KW-0175">Coiled coil</keyword>
<organism evidence="2 3">
    <name type="scientific">Suttonella indologenes</name>
    <dbReference type="NCBI Taxonomy" id="13276"/>
    <lineage>
        <taxon>Bacteria</taxon>
        <taxon>Pseudomonadati</taxon>
        <taxon>Pseudomonadota</taxon>
        <taxon>Gammaproteobacteria</taxon>
        <taxon>Cardiobacteriales</taxon>
        <taxon>Cardiobacteriaceae</taxon>
        <taxon>Suttonella</taxon>
    </lineage>
</organism>
<sequence>MKTNPLAFFINQLEMHTPAPLRPVQAQVKSTIKQAAQAQFSRFDLVPRAQFEAQQRQIAQLNRQIAALEARLAALEAAE</sequence>
<accession>A0A380MKU4</accession>
<dbReference type="PANTHER" id="PTHR38040:SF1">
    <property type="entry name" value="UBIQUINONE BIOSYNTHESIS ACCESSORY FACTOR UBIK"/>
    <property type="match status" value="1"/>
</dbReference>
<dbReference type="Pfam" id="PF04380">
    <property type="entry name" value="BMFP"/>
    <property type="match status" value="1"/>
</dbReference>